<organism evidence="2 3">
    <name type="scientific">Sphingomonas xinjiangensis</name>
    <dbReference type="NCBI Taxonomy" id="643568"/>
    <lineage>
        <taxon>Bacteria</taxon>
        <taxon>Pseudomonadati</taxon>
        <taxon>Pseudomonadota</taxon>
        <taxon>Alphaproteobacteria</taxon>
        <taxon>Sphingomonadales</taxon>
        <taxon>Sphingomonadaceae</taxon>
        <taxon>Sphingomonas</taxon>
    </lineage>
</organism>
<gene>
    <name evidence="2" type="ORF">FHT02_002507</name>
</gene>
<comment type="caution">
    <text evidence="2">The sequence shown here is derived from an EMBL/GenBank/DDBJ whole genome shotgun (WGS) entry which is preliminary data.</text>
</comment>
<dbReference type="Proteomes" id="UP000527143">
    <property type="component" value="Unassembled WGS sequence"/>
</dbReference>
<dbReference type="EMBL" id="JACIJF010000006">
    <property type="protein sequence ID" value="MBB5711266.1"/>
    <property type="molecule type" value="Genomic_DNA"/>
</dbReference>
<keyword evidence="1" id="KW-1133">Transmembrane helix</keyword>
<accession>A0A840YMS9</accession>
<dbReference type="RefSeq" id="WP_184087923.1">
    <property type="nucleotide sequence ID" value="NZ_JACIJF010000006.1"/>
</dbReference>
<evidence type="ECO:0000313" key="3">
    <source>
        <dbReference type="Proteomes" id="UP000527143"/>
    </source>
</evidence>
<keyword evidence="1" id="KW-0472">Membrane</keyword>
<keyword evidence="1" id="KW-0812">Transmembrane</keyword>
<feature type="transmembrane region" description="Helical" evidence="1">
    <location>
        <begin position="75"/>
        <end position="96"/>
    </location>
</feature>
<protein>
    <submittedName>
        <fullName evidence="2">Uncharacterized protein</fullName>
    </submittedName>
</protein>
<evidence type="ECO:0000313" key="2">
    <source>
        <dbReference type="EMBL" id="MBB5711266.1"/>
    </source>
</evidence>
<dbReference type="AlphaFoldDB" id="A0A840YMS9"/>
<sequence>MSLTLQQDMSTHRRWRTAMAGAALVLLVLPAIAMQFTDAVRWDAPDFAAAALLLAGVAATAELAFRLLPPSAIRAGVIGLAVAAAMVVWADAAVGIF</sequence>
<reference evidence="2 3" key="1">
    <citation type="submission" date="2020-08" db="EMBL/GenBank/DDBJ databases">
        <title>Genomic Encyclopedia of Type Strains, Phase IV (KMG-IV): sequencing the most valuable type-strain genomes for metagenomic binning, comparative biology and taxonomic classification.</title>
        <authorList>
            <person name="Goeker M."/>
        </authorList>
    </citation>
    <scope>NUCLEOTIDE SEQUENCE [LARGE SCALE GENOMIC DNA]</scope>
    <source>
        <strain evidence="2 3">DSM 26736</strain>
    </source>
</reference>
<keyword evidence="3" id="KW-1185">Reference proteome</keyword>
<evidence type="ECO:0000256" key="1">
    <source>
        <dbReference type="SAM" id="Phobius"/>
    </source>
</evidence>
<name>A0A840YMS9_9SPHN</name>
<feature type="transmembrane region" description="Helical" evidence="1">
    <location>
        <begin position="49"/>
        <end position="68"/>
    </location>
</feature>
<proteinExistence type="predicted"/>